<dbReference type="InterPro" id="IPR041457">
    <property type="entry name" value="CxC2_KDZ-assoc"/>
</dbReference>
<feature type="compositionally biased region" description="Acidic residues" evidence="1">
    <location>
        <begin position="785"/>
        <end position="797"/>
    </location>
</feature>
<dbReference type="Pfam" id="PF18803">
    <property type="entry name" value="CxC2"/>
    <property type="match status" value="1"/>
</dbReference>
<dbReference type="RefSeq" id="XP_027620307.1">
    <property type="nucleotide sequence ID" value="XM_027764506.1"/>
</dbReference>
<evidence type="ECO:0000256" key="1">
    <source>
        <dbReference type="SAM" id="MobiDB-lite"/>
    </source>
</evidence>
<dbReference type="EMBL" id="BFAD01000016">
    <property type="protein sequence ID" value="GBE89394.1"/>
    <property type="molecule type" value="Genomic_DNA"/>
</dbReference>
<feature type="domain" description="CxC2-like cysteine cluster KDZ transposase-associated" evidence="2">
    <location>
        <begin position="3"/>
        <end position="42"/>
    </location>
</feature>
<dbReference type="AlphaFoldDB" id="A0A401H4P7"/>
<dbReference type="InParanoid" id="A0A401H4P7"/>
<proteinExistence type="predicted"/>
<reference evidence="3 4" key="1">
    <citation type="journal article" date="2018" name="Sci. Rep.">
        <title>Genome sequence of the cauliflower mushroom Sparassis crispa (Hanabiratake) and its association with beneficial usage.</title>
        <authorList>
            <person name="Kiyama R."/>
            <person name="Furutani Y."/>
            <person name="Kawaguchi K."/>
            <person name="Nakanishi T."/>
        </authorList>
    </citation>
    <scope>NUCLEOTIDE SEQUENCE [LARGE SCALE GENOMIC DNA]</scope>
</reference>
<dbReference type="Proteomes" id="UP000287166">
    <property type="component" value="Unassembled WGS sequence"/>
</dbReference>
<keyword evidence="4" id="KW-1185">Reference proteome</keyword>
<evidence type="ECO:0000313" key="3">
    <source>
        <dbReference type="EMBL" id="GBE89394.1"/>
    </source>
</evidence>
<feature type="region of interest" description="Disordered" evidence="1">
    <location>
        <begin position="590"/>
        <end position="622"/>
    </location>
</feature>
<gene>
    <name evidence="3" type="ORF">SCP_1600550</name>
</gene>
<feature type="compositionally biased region" description="Polar residues" evidence="1">
    <location>
        <begin position="593"/>
        <end position="615"/>
    </location>
</feature>
<evidence type="ECO:0000259" key="2">
    <source>
        <dbReference type="Pfam" id="PF18803"/>
    </source>
</evidence>
<dbReference type="OrthoDB" id="2737640at2759"/>
<sequence>MECPRTAFTFDYLNTFHLLTLQGKLNLYDYYKAILRKMDNTGLEKQVYRWNEVSMVVRQWRHLKSIKRAGRGHDPAGIAVTKPVGWESLLDSERWLYWQISTCESELNAVKQAYSKGTYDGLSITGVVGVKCARHCFVLPNGIGDLQKGEQYCNVNYVALSALKAGCVTEDGRALANIGFLHDIACNWYKNFYKRLEDMPEDMQILDDVPTCTMIPKAHIEGHGPKCRTTWSFNFLRRVGRTHGETVEQEWVHIGQVSISTREMGPAACHSVLDDHWSAWNWCKLVDLESHLVKHLAEALLMMAKQKAIAEKFTSTFSPATIEKWHQMVAEWDQDKTKPDPYVEPSASMMMAMIRLELAEEEAIEAMRGEPQLHEKLTASTFLRLGLELEERQWALCIKGEGVLRNPLKKATLQEKQNPAIAAIHGIDSLADTADAQIVHAEMLRLYLPSELMQAQCDVGCHGIIVDKEHRFHMAQVEDALEDIHHLHRIYAGLLAKYRNVAGTGQKANTRSKTNIRAFNLKIALAIARYHDARRALLVLDPDGEWKTRFQEFKDGDNRGPAREENERSEGHYEPSWIWLIARRTSRDRTTSAPQDFASTQEPADVAQDSTSMEDSTAPEDNNDHLHVEWAKTVTRADRWEEEWKTLVDEMHRSLESLTKKAMWWMAQGPRCEGRTDIVAGCCAYAAKQASIRLQLIQKWVKRWQPVLTRARIAHGWINPYLPASLRTANVCSPAATSAPPSDAVSPAANVLPSSPDADADAVFTVESQNGSAPDADDPSRYGCDDSESDWADDDGPVEVGDARDDNGGFDSD</sequence>
<protein>
    <recommendedName>
        <fullName evidence="2">CxC2-like cysteine cluster KDZ transposase-associated domain-containing protein</fullName>
    </recommendedName>
</protein>
<name>A0A401H4P7_9APHY</name>
<organism evidence="3 4">
    <name type="scientific">Sparassis crispa</name>
    <dbReference type="NCBI Taxonomy" id="139825"/>
    <lineage>
        <taxon>Eukaryota</taxon>
        <taxon>Fungi</taxon>
        <taxon>Dikarya</taxon>
        <taxon>Basidiomycota</taxon>
        <taxon>Agaricomycotina</taxon>
        <taxon>Agaricomycetes</taxon>
        <taxon>Polyporales</taxon>
        <taxon>Sparassidaceae</taxon>
        <taxon>Sparassis</taxon>
    </lineage>
</organism>
<dbReference type="InterPro" id="IPR040521">
    <property type="entry name" value="KDZ"/>
</dbReference>
<dbReference type="GeneID" id="38786311"/>
<evidence type="ECO:0000313" key="4">
    <source>
        <dbReference type="Proteomes" id="UP000287166"/>
    </source>
</evidence>
<accession>A0A401H4P7</accession>
<feature type="region of interest" description="Disordered" evidence="1">
    <location>
        <begin position="733"/>
        <end position="813"/>
    </location>
</feature>
<comment type="caution">
    <text evidence="3">The sequence shown here is derived from an EMBL/GenBank/DDBJ whole genome shotgun (WGS) entry which is preliminary data.</text>
</comment>
<feature type="compositionally biased region" description="Low complexity" evidence="1">
    <location>
        <begin position="733"/>
        <end position="749"/>
    </location>
</feature>
<dbReference type="Pfam" id="PF18758">
    <property type="entry name" value="KDZ"/>
    <property type="match status" value="1"/>
</dbReference>
<dbReference type="STRING" id="139825.A0A401H4P7"/>